<evidence type="ECO:0000313" key="4">
    <source>
        <dbReference type="Proteomes" id="UP000054558"/>
    </source>
</evidence>
<sequence length="428" mass="48143">MKAGCIASFLRLCLDKNKEDIGQRHSAQAEQEDAGAGQKRSAEEGDANKSMSKKPRLVYLRERAKETRQILEQYEEEARLLEEAARVAKERRFKLQRIVQEEAEEEEEERVQPPERQPEPQPEPPQPEPQPELQLQLQPELPQPEPHMHPEIPAQAQADTQPEPHPAQPETQLAPSTSKRGETAQEGPHTPPLKLEPQPRSQTPPQPQAQPQPQPQTRSPSDDFKPTPRPSRKPAPSELDRHMADAKAVLDASDFVTDNPEPGITPDYNKALEMFRCLLQNSKVAAEPLKEAVVLEGIGRCLRRLRKYEDAVHHQYWCVKILDKYLGETHEDTLRATVELATSLSASGVRNEEVESLCTKIIKATEKLVSDPIREEQVARLRGVLMVVESRGNPELVSTGSKTNSTRVEVEELGGGPRDSGVVREERY</sequence>
<dbReference type="OrthoDB" id="1658288at2759"/>
<dbReference type="Gene3D" id="1.25.40.10">
    <property type="entry name" value="Tetratricopeptide repeat domain"/>
    <property type="match status" value="1"/>
</dbReference>
<keyword evidence="4" id="KW-1185">Reference proteome</keyword>
<gene>
    <name evidence="3" type="ORF">KFL_013640010</name>
</gene>
<feature type="coiled-coil region" evidence="1">
    <location>
        <begin position="57"/>
        <end position="91"/>
    </location>
</feature>
<dbReference type="SUPFAM" id="SSF48452">
    <property type="entry name" value="TPR-like"/>
    <property type="match status" value="1"/>
</dbReference>
<feature type="compositionally biased region" description="Pro residues" evidence="2">
    <location>
        <begin position="119"/>
        <end position="130"/>
    </location>
</feature>
<accession>A0A1Y1IQN0</accession>
<feature type="compositionally biased region" description="Polar residues" evidence="2">
    <location>
        <begin position="396"/>
        <end position="407"/>
    </location>
</feature>
<dbReference type="AlphaFoldDB" id="A0A1Y1IQN0"/>
<feature type="region of interest" description="Disordered" evidence="2">
    <location>
        <begin position="395"/>
        <end position="428"/>
    </location>
</feature>
<dbReference type="InterPro" id="IPR011990">
    <property type="entry name" value="TPR-like_helical_dom_sf"/>
</dbReference>
<organism evidence="3 4">
    <name type="scientific">Klebsormidium nitens</name>
    <name type="common">Green alga</name>
    <name type="synonym">Ulothrix nitens</name>
    <dbReference type="NCBI Taxonomy" id="105231"/>
    <lineage>
        <taxon>Eukaryota</taxon>
        <taxon>Viridiplantae</taxon>
        <taxon>Streptophyta</taxon>
        <taxon>Klebsormidiophyceae</taxon>
        <taxon>Klebsormidiales</taxon>
        <taxon>Klebsormidiaceae</taxon>
        <taxon>Klebsormidium</taxon>
    </lineage>
</organism>
<protein>
    <submittedName>
        <fullName evidence="3">Uncharacterized protein</fullName>
    </submittedName>
</protein>
<feature type="compositionally biased region" description="Low complexity" evidence="2">
    <location>
        <begin position="131"/>
        <end position="140"/>
    </location>
</feature>
<evidence type="ECO:0000256" key="2">
    <source>
        <dbReference type="SAM" id="MobiDB-lite"/>
    </source>
</evidence>
<evidence type="ECO:0000313" key="3">
    <source>
        <dbReference type="EMBL" id="GAQ93215.1"/>
    </source>
</evidence>
<dbReference type="Proteomes" id="UP000054558">
    <property type="component" value="Unassembled WGS sequence"/>
</dbReference>
<evidence type="ECO:0000256" key="1">
    <source>
        <dbReference type="SAM" id="Coils"/>
    </source>
</evidence>
<feature type="region of interest" description="Disordered" evidence="2">
    <location>
        <begin position="21"/>
        <end position="55"/>
    </location>
</feature>
<reference evidence="3 4" key="1">
    <citation type="journal article" date="2014" name="Nat. Commun.">
        <title>Klebsormidium flaccidum genome reveals primary factors for plant terrestrial adaptation.</title>
        <authorList>
            <person name="Hori K."/>
            <person name="Maruyama F."/>
            <person name="Fujisawa T."/>
            <person name="Togashi T."/>
            <person name="Yamamoto N."/>
            <person name="Seo M."/>
            <person name="Sato S."/>
            <person name="Yamada T."/>
            <person name="Mori H."/>
            <person name="Tajima N."/>
            <person name="Moriyama T."/>
            <person name="Ikeuchi M."/>
            <person name="Watanabe M."/>
            <person name="Wada H."/>
            <person name="Kobayashi K."/>
            <person name="Saito M."/>
            <person name="Masuda T."/>
            <person name="Sasaki-Sekimoto Y."/>
            <person name="Mashiguchi K."/>
            <person name="Awai K."/>
            <person name="Shimojima M."/>
            <person name="Masuda S."/>
            <person name="Iwai M."/>
            <person name="Nobusawa T."/>
            <person name="Narise T."/>
            <person name="Kondo S."/>
            <person name="Saito H."/>
            <person name="Sato R."/>
            <person name="Murakawa M."/>
            <person name="Ihara Y."/>
            <person name="Oshima-Yamada Y."/>
            <person name="Ohtaka K."/>
            <person name="Satoh M."/>
            <person name="Sonobe K."/>
            <person name="Ishii M."/>
            <person name="Ohtani R."/>
            <person name="Kanamori-Sato M."/>
            <person name="Honoki R."/>
            <person name="Miyazaki D."/>
            <person name="Mochizuki H."/>
            <person name="Umetsu J."/>
            <person name="Higashi K."/>
            <person name="Shibata D."/>
            <person name="Kamiya Y."/>
            <person name="Sato N."/>
            <person name="Nakamura Y."/>
            <person name="Tabata S."/>
            <person name="Ida S."/>
            <person name="Kurokawa K."/>
            <person name="Ohta H."/>
        </authorList>
    </citation>
    <scope>NUCLEOTIDE SEQUENCE [LARGE SCALE GENOMIC DNA]</scope>
    <source>
        <strain evidence="3 4">NIES-2285</strain>
    </source>
</reference>
<name>A0A1Y1IQN0_KLENI</name>
<proteinExistence type="predicted"/>
<feature type="region of interest" description="Disordered" evidence="2">
    <location>
        <begin position="100"/>
        <end position="240"/>
    </location>
</feature>
<feature type="compositionally biased region" description="Polar residues" evidence="2">
    <location>
        <begin position="169"/>
        <end position="178"/>
    </location>
</feature>
<keyword evidence="1" id="KW-0175">Coiled coil</keyword>
<dbReference type="EMBL" id="DF238313">
    <property type="protein sequence ID" value="GAQ93215.1"/>
    <property type="molecule type" value="Genomic_DNA"/>
</dbReference>
<feature type="compositionally biased region" description="Pro residues" evidence="2">
    <location>
        <begin position="202"/>
        <end position="214"/>
    </location>
</feature>